<reference evidence="5 6" key="1">
    <citation type="submission" date="2016-10" db="EMBL/GenBank/DDBJ databases">
        <authorList>
            <person name="de Groot N.N."/>
        </authorList>
    </citation>
    <scope>NUCLEOTIDE SEQUENCE [LARGE SCALE GENOMIC DNA]</scope>
    <source>
        <strain evidence="5 6">DSM 12992</strain>
    </source>
</reference>
<organism evidence="5 6">
    <name type="scientific">Clostridium uliginosum</name>
    <dbReference type="NCBI Taxonomy" id="119641"/>
    <lineage>
        <taxon>Bacteria</taxon>
        <taxon>Bacillati</taxon>
        <taxon>Bacillota</taxon>
        <taxon>Clostridia</taxon>
        <taxon>Eubacteriales</taxon>
        <taxon>Clostridiaceae</taxon>
        <taxon>Clostridium</taxon>
    </lineage>
</organism>
<dbReference type="InterPro" id="IPR027417">
    <property type="entry name" value="P-loop_NTPase"/>
</dbReference>
<dbReference type="AlphaFoldDB" id="A0A1I1HZY4"/>
<dbReference type="GO" id="GO:0005524">
    <property type="term" value="F:ATP binding"/>
    <property type="evidence" value="ECO:0007669"/>
    <property type="project" value="UniProtKB-KW"/>
</dbReference>
<dbReference type="STRING" id="119641.SAMN05421842_10272"/>
<sequence>MDNPILECKNLVKHYGGKEALKGIDLTINRGRIVGLLGPNGSGKSTLIKLANSLLTPTSGEILIGGNKPGIETKKIVSYLPERTYLNDWMRVSDIINFFKDFYDDFNCDKAYDMLKKLNINPIDKLKTMSKGTKEKVQLILVMSREAELYLLDEPIAGVDPAARDYILNTIISNYNENATVIICTHLISDIEQILDDVVFISYGEIFLSKSVDEIREEHKKSVDALFREVFKC</sequence>
<dbReference type="OrthoDB" id="9804819at2"/>
<dbReference type="PANTHER" id="PTHR42939:SF1">
    <property type="entry name" value="ABC TRANSPORTER ATP-BINDING PROTEIN ALBC-RELATED"/>
    <property type="match status" value="1"/>
</dbReference>
<dbReference type="Gene3D" id="3.40.50.300">
    <property type="entry name" value="P-loop containing nucleotide triphosphate hydrolases"/>
    <property type="match status" value="1"/>
</dbReference>
<keyword evidence="3 5" id="KW-0067">ATP-binding</keyword>
<dbReference type="SUPFAM" id="SSF52540">
    <property type="entry name" value="P-loop containing nucleoside triphosphate hydrolases"/>
    <property type="match status" value="1"/>
</dbReference>
<proteinExistence type="predicted"/>
<dbReference type="GO" id="GO:0016887">
    <property type="term" value="F:ATP hydrolysis activity"/>
    <property type="evidence" value="ECO:0007669"/>
    <property type="project" value="InterPro"/>
</dbReference>
<dbReference type="SMART" id="SM00382">
    <property type="entry name" value="AAA"/>
    <property type="match status" value="1"/>
</dbReference>
<keyword evidence="2" id="KW-0547">Nucleotide-binding</keyword>
<name>A0A1I1HZY4_9CLOT</name>
<dbReference type="PANTHER" id="PTHR42939">
    <property type="entry name" value="ABC TRANSPORTER ATP-BINDING PROTEIN ALBC-RELATED"/>
    <property type="match status" value="1"/>
</dbReference>
<protein>
    <submittedName>
        <fullName evidence="5">ABC-2 type transport system ATP-binding protein</fullName>
    </submittedName>
</protein>
<dbReference type="Pfam" id="PF00005">
    <property type="entry name" value="ABC_tran"/>
    <property type="match status" value="1"/>
</dbReference>
<keyword evidence="1" id="KW-0813">Transport</keyword>
<feature type="domain" description="ABC transporter" evidence="4">
    <location>
        <begin position="6"/>
        <end position="228"/>
    </location>
</feature>
<evidence type="ECO:0000256" key="3">
    <source>
        <dbReference type="ARBA" id="ARBA00022840"/>
    </source>
</evidence>
<accession>A0A1I1HZY4</accession>
<dbReference type="RefSeq" id="WP_090088286.1">
    <property type="nucleotide sequence ID" value="NZ_FOMG01000002.1"/>
</dbReference>
<gene>
    <name evidence="5" type="ORF">SAMN05421842_10272</name>
</gene>
<evidence type="ECO:0000256" key="2">
    <source>
        <dbReference type="ARBA" id="ARBA00022741"/>
    </source>
</evidence>
<dbReference type="Proteomes" id="UP000199263">
    <property type="component" value="Unassembled WGS sequence"/>
</dbReference>
<dbReference type="InterPro" id="IPR003439">
    <property type="entry name" value="ABC_transporter-like_ATP-bd"/>
</dbReference>
<dbReference type="CDD" id="cd03230">
    <property type="entry name" value="ABC_DR_subfamily_A"/>
    <property type="match status" value="1"/>
</dbReference>
<dbReference type="PROSITE" id="PS50893">
    <property type="entry name" value="ABC_TRANSPORTER_2"/>
    <property type="match status" value="1"/>
</dbReference>
<dbReference type="InterPro" id="IPR003593">
    <property type="entry name" value="AAA+_ATPase"/>
</dbReference>
<evidence type="ECO:0000313" key="6">
    <source>
        <dbReference type="Proteomes" id="UP000199263"/>
    </source>
</evidence>
<dbReference type="InterPro" id="IPR051782">
    <property type="entry name" value="ABC_Transporter_VariousFunc"/>
</dbReference>
<evidence type="ECO:0000256" key="1">
    <source>
        <dbReference type="ARBA" id="ARBA00022448"/>
    </source>
</evidence>
<evidence type="ECO:0000259" key="4">
    <source>
        <dbReference type="PROSITE" id="PS50893"/>
    </source>
</evidence>
<dbReference type="EMBL" id="FOMG01000002">
    <property type="protein sequence ID" value="SFC29514.1"/>
    <property type="molecule type" value="Genomic_DNA"/>
</dbReference>
<keyword evidence="6" id="KW-1185">Reference proteome</keyword>
<evidence type="ECO:0000313" key="5">
    <source>
        <dbReference type="EMBL" id="SFC29514.1"/>
    </source>
</evidence>